<organism evidence="2 3">
    <name type="scientific">Halocaridina rubra</name>
    <name type="common">Hawaiian red shrimp</name>
    <dbReference type="NCBI Taxonomy" id="373956"/>
    <lineage>
        <taxon>Eukaryota</taxon>
        <taxon>Metazoa</taxon>
        <taxon>Ecdysozoa</taxon>
        <taxon>Arthropoda</taxon>
        <taxon>Crustacea</taxon>
        <taxon>Multicrustacea</taxon>
        <taxon>Malacostraca</taxon>
        <taxon>Eumalacostraca</taxon>
        <taxon>Eucarida</taxon>
        <taxon>Decapoda</taxon>
        <taxon>Pleocyemata</taxon>
        <taxon>Caridea</taxon>
        <taxon>Atyoidea</taxon>
        <taxon>Atyidae</taxon>
        <taxon>Halocaridina</taxon>
    </lineage>
</organism>
<dbReference type="AlphaFoldDB" id="A0AAN8WHW6"/>
<dbReference type="Proteomes" id="UP001381693">
    <property type="component" value="Unassembled WGS sequence"/>
</dbReference>
<gene>
    <name evidence="2" type="ORF">SK128_024575</name>
</gene>
<reference evidence="2 3" key="1">
    <citation type="submission" date="2023-11" db="EMBL/GenBank/DDBJ databases">
        <title>Halocaridina rubra genome assembly.</title>
        <authorList>
            <person name="Smith C."/>
        </authorList>
    </citation>
    <scope>NUCLEOTIDE SEQUENCE [LARGE SCALE GENOMIC DNA]</scope>
    <source>
        <strain evidence="2">EP-1</strain>
        <tissue evidence="2">Whole</tissue>
    </source>
</reference>
<keyword evidence="1" id="KW-0732">Signal</keyword>
<protein>
    <submittedName>
        <fullName evidence="2">Uncharacterized protein</fullName>
    </submittedName>
</protein>
<name>A0AAN8WHW6_HALRR</name>
<accession>A0AAN8WHW6</accession>
<proteinExistence type="predicted"/>
<sequence length="166" mass="17822">MSENRRIFVIVGWLVCCPTQEEGVGAGAAPSSCPWLTTGEVEDARARVPPANPPSLPISRWMAPLVGGLKGEEEGEEESPSLLSPQELPRQLLMAPTPITALSPQQGHPHFLDSPEEWLTTAGSLGASPWTSYSQSSALLWTWPMFGDSLFSATGMEEVPSFCPTS</sequence>
<evidence type="ECO:0000256" key="1">
    <source>
        <dbReference type="SAM" id="SignalP"/>
    </source>
</evidence>
<feature type="signal peptide" evidence="1">
    <location>
        <begin position="1"/>
        <end position="23"/>
    </location>
</feature>
<keyword evidence="3" id="KW-1185">Reference proteome</keyword>
<comment type="caution">
    <text evidence="2">The sequence shown here is derived from an EMBL/GenBank/DDBJ whole genome shotgun (WGS) entry which is preliminary data.</text>
</comment>
<feature type="chain" id="PRO_5042883266" evidence="1">
    <location>
        <begin position="24"/>
        <end position="166"/>
    </location>
</feature>
<evidence type="ECO:0000313" key="2">
    <source>
        <dbReference type="EMBL" id="KAK7007743.1"/>
    </source>
</evidence>
<dbReference type="EMBL" id="JAXCGZ010023516">
    <property type="protein sequence ID" value="KAK7007743.1"/>
    <property type="molecule type" value="Genomic_DNA"/>
</dbReference>
<evidence type="ECO:0000313" key="3">
    <source>
        <dbReference type="Proteomes" id="UP001381693"/>
    </source>
</evidence>